<dbReference type="PANTHER" id="PTHR43692:SF1">
    <property type="entry name" value="UDP-N-ACETYLMURAMOYLALANINE--D-GLUTAMATE LIGASE"/>
    <property type="match status" value="1"/>
</dbReference>
<dbReference type="EMBL" id="AJWZ01008089">
    <property type="protein sequence ID" value="EKC55091.1"/>
    <property type="molecule type" value="Genomic_DNA"/>
</dbReference>
<protein>
    <submittedName>
        <fullName evidence="5">UDP-N-acetylmuramoylalanine--D-glutamate ligase</fullName>
    </submittedName>
</protein>
<reference evidence="5" key="1">
    <citation type="journal article" date="2013" name="Environ. Microbiol.">
        <title>Microbiota from the distal guts of lean and obese adolescents exhibit partial functional redundancy besides clear differences in community structure.</title>
        <authorList>
            <person name="Ferrer M."/>
            <person name="Ruiz A."/>
            <person name="Lanza F."/>
            <person name="Haange S.B."/>
            <person name="Oberbach A."/>
            <person name="Till H."/>
            <person name="Bargiela R."/>
            <person name="Campoy C."/>
            <person name="Segura M.T."/>
            <person name="Richter M."/>
            <person name="von Bergen M."/>
            <person name="Seifert J."/>
            <person name="Suarez A."/>
        </authorList>
    </citation>
    <scope>NUCLEOTIDE SEQUENCE</scope>
</reference>
<dbReference type="GO" id="GO:0008360">
    <property type="term" value="P:regulation of cell shape"/>
    <property type="evidence" value="ECO:0007669"/>
    <property type="project" value="InterPro"/>
</dbReference>
<sequence>MAAIAISINMDVPVDIIRETIRKFKAVPHRIEYVETINDVIYYNDSKGTNTDASIKAIEAMSRPTILIAGG</sequence>
<comment type="caution">
    <text evidence="5">The sequence shown here is derived from an EMBL/GenBank/DDBJ whole genome shotgun (WGS) entry which is preliminary data.</text>
</comment>
<keyword evidence="4" id="KW-0067">ATP-binding</keyword>
<keyword evidence="1" id="KW-0963">Cytoplasm</keyword>
<organism evidence="5">
    <name type="scientific">human gut metagenome</name>
    <dbReference type="NCBI Taxonomy" id="408170"/>
    <lineage>
        <taxon>unclassified sequences</taxon>
        <taxon>metagenomes</taxon>
        <taxon>organismal metagenomes</taxon>
    </lineage>
</organism>
<dbReference type="GO" id="GO:0005524">
    <property type="term" value="F:ATP binding"/>
    <property type="evidence" value="ECO:0007669"/>
    <property type="project" value="UniProtKB-KW"/>
</dbReference>
<evidence type="ECO:0000313" key="5">
    <source>
        <dbReference type="EMBL" id="EKC55091.1"/>
    </source>
</evidence>
<dbReference type="GO" id="GO:0005737">
    <property type="term" value="C:cytoplasm"/>
    <property type="evidence" value="ECO:0007669"/>
    <property type="project" value="InterPro"/>
</dbReference>
<feature type="non-terminal residue" evidence="5">
    <location>
        <position position="71"/>
    </location>
</feature>
<gene>
    <name evidence="5" type="ORF">OBE_11735</name>
</gene>
<evidence type="ECO:0000256" key="3">
    <source>
        <dbReference type="ARBA" id="ARBA00022741"/>
    </source>
</evidence>
<dbReference type="AlphaFoldDB" id="K1T6W6"/>
<keyword evidence="3" id="KW-0547">Nucleotide-binding</keyword>
<dbReference type="Gene3D" id="3.90.190.20">
    <property type="entry name" value="Mur ligase, C-terminal domain"/>
    <property type="match status" value="1"/>
</dbReference>
<evidence type="ECO:0000256" key="4">
    <source>
        <dbReference type="ARBA" id="ARBA00022840"/>
    </source>
</evidence>
<dbReference type="InterPro" id="IPR005762">
    <property type="entry name" value="MurD"/>
</dbReference>
<evidence type="ECO:0000256" key="1">
    <source>
        <dbReference type="ARBA" id="ARBA00022490"/>
    </source>
</evidence>
<dbReference type="SUPFAM" id="SSF53244">
    <property type="entry name" value="MurD-like peptide ligases, peptide-binding domain"/>
    <property type="match status" value="1"/>
</dbReference>
<evidence type="ECO:0000256" key="2">
    <source>
        <dbReference type="ARBA" id="ARBA00022598"/>
    </source>
</evidence>
<dbReference type="PANTHER" id="PTHR43692">
    <property type="entry name" value="UDP-N-ACETYLMURAMOYLALANINE--D-GLUTAMATE LIGASE"/>
    <property type="match status" value="1"/>
</dbReference>
<dbReference type="InterPro" id="IPR036615">
    <property type="entry name" value="Mur_ligase_C_dom_sf"/>
</dbReference>
<accession>K1T6W6</accession>
<dbReference type="GO" id="GO:0008764">
    <property type="term" value="F:UDP-N-acetylmuramoylalanine-D-glutamate ligase activity"/>
    <property type="evidence" value="ECO:0007669"/>
    <property type="project" value="InterPro"/>
</dbReference>
<dbReference type="GO" id="GO:0051301">
    <property type="term" value="P:cell division"/>
    <property type="evidence" value="ECO:0007669"/>
    <property type="project" value="InterPro"/>
</dbReference>
<keyword evidence="2 5" id="KW-0436">Ligase</keyword>
<name>K1T6W6_9ZZZZ</name>
<proteinExistence type="predicted"/>